<dbReference type="RefSeq" id="WP_082633455.1">
    <property type="nucleotide sequence ID" value="NZ_LN885086.1"/>
</dbReference>
<keyword evidence="2" id="KW-1185">Reference proteome</keyword>
<dbReference type="PANTHER" id="PTHR33639">
    <property type="entry name" value="THIOL-DISULFIDE OXIDOREDUCTASE DCC"/>
    <property type="match status" value="1"/>
</dbReference>
<dbReference type="AlphaFoldDB" id="A0A0S4KPN0"/>
<dbReference type="Proteomes" id="UP000066284">
    <property type="component" value="Chromosome 1"/>
</dbReference>
<evidence type="ECO:0000313" key="1">
    <source>
        <dbReference type="EMBL" id="CUQ65114.1"/>
    </source>
</evidence>
<accession>A0A0S4KPN0</accession>
<dbReference type="InterPro" id="IPR007263">
    <property type="entry name" value="DCC1-like"/>
</dbReference>
<dbReference type="EMBL" id="LN885086">
    <property type="protein sequence ID" value="CUQ65114.1"/>
    <property type="molecule type" value="Genomic_DNA"/>
</dbReference>
<dbReference type="GO" id="GO:0015035">
    <property type="term" value="F:protein-disulfide reductase activity"/>
    <property type="evidence" value="ECO:0007669"/>
    <property type="project" value="InterPro"/>
</dbReference>
<evidence type="ECO:0000313" key="2">
    <source>
        <dbReference type="Proteomes" id="UP000066284"/>
    </source>
</evidence>
<dbReference type="Pfam" id="PF04134">
    <property type="entry name" value="DCC1-like"/>
    <property type="match status" value="1"/>
</dbReference>
<organism evidence="1 2">
    <name type="scientific">Candidatus Nitrospira inopinata</name>
    <dbReference type="NCBI Taxonomy" id="1715989"/>
    <lineage>
        <taxon>Bacteria</taxon>
        <taxon>Pseudomonadati</taxon>
        <taxon>Nitrospirota</taxon>
        <taxon>Nitrospiria</taxon>
        <taxon>Nitrospirales</taxon>
        <taxon>Nitrospiraceae</taxon>
        <taxon>Nitrospira</taxon>
    </lineage>
</organism>
<dbReference type="OrthoDB" id="9785438at2"/>
<name>A0A0S4KPN0_9BACT</name>
<proteinExistence type="predicted"/>
<dbReference type="KEGG" id="nio:NITINOP_0138"/>
<dbReference type="InterPro" id="IPR052927">
    <property type="entry name" value="DCC_oxidoreductase"/>
</dbReference>
<protein>
    <recommendedName>
        <fullName evidence="3">Thiol-disulfide oxidoreductase DCC</fullName>
    </recommendedName>
</protein>
<gene>
    <name evidence="1" type="ORF">NITINOP_0138</name>
</gene>
<dbReference type="STRING" id="1715989.NITINOP_0138"/>
<sequence>MDQGQAIRIPSEWAEHERIILFDGVCRWCVKWVGFVIRHDPLGRFKFAPLQSGPAQQLLATLGLPTQNFETFLLVEQGRIYTKSAAALRVAKQLSGLVSLLYLCILIPRPFRDALYEYVARHRYRWMGNSETCPISPSSPSPSGRFL</sequence>
<evidence type="ECO:0008006" key="3">
    <source>
        <dbReference type="Google" id="ProtNLM"/>
    </source>
</evidence>
<dbReference type="PANTHER" id="PTHR33639:SF2">
    <property type="entry name" value="DUF393 DOMAIN-CONTAINING PROTEIN"/>
    <property type="match status" value="1"/>
</dbReference>
<reference evidence="2" key="1">
    <citation type="submission" date="2015-09" db="EMBL/GenBank/DDBJ databases">
        <authorList>
            <person name="Daims H."/>
        </authorList>
    </citation>
    <scope>NUCLEOTIDE SEQUENCE [LARGE SCALE GENOMIC DNA]</scope>
</reference>